<accession>A0A2G5U1S9</accession>
<feature type="compositionally biased region" description="Basic and acidic residues" evidence="1">
    <location>
        <begin position="220"/>
        <end position="232"/>
    </location>
</feature>
<name>A0A2G5U1S9_9PELO</name>
<gene>
    <name evidence="2" type="primary">Cni-del-2</name>
    <name evidence="2" type="synonym">Cnig_chr_IV.g13247</name>
    <name evidence="2" type="ORF">B9Z55_013247</name>
</gene>
<proteinExistence type="predicted"/>
<dbReference type="EMBL" id="PDUG01000004">
    <property type="protein sequence ID" value="PIC33166.1"/>
    <property type="molecule type" value="Genomic_DNA"/>
</dbReference>
<comment type="caution">
    <text evidence="2">The sequence shown here is derived from an EMBL/GenBank/DDBJ whole genome shotgun (WGS) entry which is preliminary data.</text>
</comment>
<evidence type="ECO:0000313" key="2">
    <source>
        <dbReference type="EMBL" id="PIC33166.1"/>
    </source>
</evidence>
<feature type="compositionally biased region" description="Acidic residues" evidence="1">
    <location>
        <begin position="261"/>
        <end position="271"/>
    </location>
</feature>
<feature type="region of interest" description="Disordered" evidence="1">
    <location>
        <begin position="109"/>
        <end position="130"/>
    </location>
</feature>
<feature type="region of interest" description="Disordered" evidence="1">
    <location>
        <begin position="216"/>
        <end position="271"/>
    </location>
</feature>
<reference evidence="3" key="1">
    <citation type="submission" date="2017-10" db="EMBL/GenBank/DDBJ databases">
        <title>Rapid genome shrinkage in a self-fertile nematode reveals novel sperm competition proteins.</title>
        <authorList>
            <person name="Yin D."/>
            <person name="Schwarz E.M."/>
            <person name="Thomas C.G."/>
            <person name="Felde R.L."/>
            <person name="Korf I.F."/>
            <person name="Cutter A.D."/>
            <person name="Schartner C.M."/>
            <person name="Ralston E.J."/>
            <person name="Meyer B.J."/>
            <person name="Haag E.S."/>
        </authorList>
    </citation>
    <scope>NUCLEOTIDE SEQUENCE [LARGE SCALE GENOMIC DNA]</scope>
    <source>
        <strain evidence="3">JU1422</strain>
    </source>
</reference>
<protein>
    <submittedName>
        <fullName evidence="2">Uncharacterized protein</fullName>
    </submittedName>
</protein>
<keyword evidence="3" id="KW-1185">Reference proteome</keyword>
<dbReference type="AlphaFoldDB" id="A0A2G5U1S9"/>
<evidence type="ECO:0000313" key="3">
    <source>
        <dbReference type="Proteomes" id="UP000230233"/>
    </source>
</evidence>
<dbReference type="OrthoDB" id="5831400at2759"/>
<organism evidence="2 3">
    <name type="scientific">Caenorhabditis nigoni</name>
    <dbReference type="NCBI Taxonomy" id="1611254"/>
    <lineage>
        <taxon>Eukaryota</taxon>
        <taxon>Metazoa</taxon>
        <taxon>Ecdysozoa</taxon>
        <taxon>Nematoda</taxon>
        <taxon>Chromadorea</taxon>
        <taxon>Rhabditida</taxon>
        <taxon>Rhabditina</taxon>
        <taxon>Rhabditomorpha</taxon>
        <taxon>Rhabditoidea</taxon>
        <taxon>Rhabditidae</taxon>
        <taxon>Peloderinae</taxon>
        <taxon>Caenorhabditis</taxon>
    </lineage>
</organism>
<evidence type="ECO:0000256" key="1">
    <source>
        <dbReference type="SAM" id="MobiDB-lite"/>
    </source>
</evidence>
<dbReference type="STRING" id="1611254.A0A2G5U1S9"/>
<sequence>MFCFLQLPYHPKSTVHISTKDRITNSGRLYQYYSAEMTAEVIDYTRRNLEEAMNHSERRMLFRRSRSEPMTLTNENATMTSRTDPEWNMTVDSISIQSSFAEYQHRRKQRLKKQEAHKTSEISISTETSDQFEMKGNTDIEDVLKFSDEKVASTLSLTDSDNSSNDITSSQAQEISYEEEMRLFMEKTGHLVTNVFADPFDSDERKSRTEMWVEAASTEKLADGENKEKGEEDLVLENGKISSAEDVFEETSESNENKEETVEDDEEEEDEVTEFEEAVVASEVAEVSEETGEDVQETVKYEIPPIIHQDTKESLLSSNISTNSLMKSNMNHHLKEALYAESEVDVKDVDRFWDYLYEKELPGNGEKMYSINLAGPSTSTSERSLGLASSPIKVKFSGIQTDKVYNQEEVSSKEMGNELEQDRELDEPLEITDQTVESRFFELETATKLERNEPVLRKTSVSQTPVSHSLVQIVNYEQQPRIRSQSQNGRVSYEKENMVREFSFKVSESLFKDLKVLVVERDRAKEAMAILPAKSMKELSDECNYFQTRYRVRIEQNKEKLDRRIDEIWRKLLKMPIESQEVVDFISVPHSDQLTCNARRNLPEMM</sequence>
<dbReference type="Proteomes" id="UP000230233">
    <property type="component" value="Chromosome IV"/>
</dbReference>